<dbReference type="InterPro" id="IPR023213">
    <property type="entry name" value="CAT-like_dom_sf"/>
</dbReference>
<dbReference type="EMBL" id="CM010721">
    <property type="protein sequence ID" value="RZC71599.1"/>
    <property type="molecule type" value="Genomic_DNA"/>
</dbReference>
<dbReference type="PANTHER" id="PTHR31623:SF17">
    <property type="entry name" value="F21J9.9"/>
    <property type="match status" value="1"/>
</dbReference>
<evidence type="ECO:0000256" key="3">
    <source>
        <dbReference type="ARBA" id="ARBA00023315"/>
    </source>
</evidence>
<evidence type="ECO:0000256" key="2">
    <source>
        <dbReference type="ARBA" id="ARBA00022679"/>
    </source>
</evidence>
<keyword evidence="5" id="KW-1185">Reference proteome</keyword>
<comment type="similarity">
    <text evidence="1">Belongs to the plant acyltransferase family.</text>
</comment>
<accession>A0A4Y7KI11</accession>
<keyword evidence="3" id="KW-0012">Acyltransferase</keyword>
<protein>
    <submittedName>
        <fullName evidence="4">Uncharacterized protein</fullName>
    </submittedName>
</protein>
<evidence type="ECO:0000313" key="4">
    <source>
        <dbReference type="EMBL" id="RZC71599.1"/>
    </source>
</evidence>
<sequence length="265" mass="28835">MAGRLKDNMVVNFNDQGVEFYEVKIKARLCDFMMKPDEFPLSPLLPSEVVSVNFVKEVQVIVQVNMFDCGGTAISLCISHKIADACTISTSIRNWAGNTYSARRGGALTGNQNLLPSFDAAALFPPTEQLAAIKSAPSDGFLPTVNHVVSFRKKMDPPLPDASFGNLCVVVTTAATPGATTTSTNDGVEGQEVLEDQLAELVAQLRGEKCKVKGDEGCIEKIFLSFVGGDNALWIGSWFYDADFEWGKPVWVTTDLNQLLSRTRT</sequence>
<dbReference type="Proteomes" id="UP000316621">
    <property type="component" value="Chromosome 7"/>
</dbReference>
<organism evidence="4 5">
    <name type="scientific">Papaver somniferum</name>
    <name type="common">Opium poppy</name>
    <dbReference type="NCBI Taxonomy" id="3469"/>
    <lineage>
        <taxon>Eukaryota</taxon>
        <taxon>Viridiplantae</taxon>
        <taxon>Streptophyta</taxon>
        <taxon>Embryophyta</taxon>
        <taxon>Tracheophyta</taxon>
        <taxon>Spermatophyta</taxon>
        <taxon>Magnoliopsida</taxon>
        <taxon>Ranunculales</taxon>
        <taxon>Papaveraceae</taxon>
        <taxon>Papaveroideae</taxon>
        <taxon>Papaver</taxon>
    </lineage>
</organism>
<keyword evidence="2" id="KW-0808">Transferase</keyword>
<proteinExistence type="inferred from homology"/>
<dbReference type="GO" id="GO:0016746">
    <property type="term" value="F:acyltransferase activity"/>
    <property type="evidence" value="ECO:0007669"/>
    <property type="project" value="UniProtKB-KW"/>
</dbReference>
<dbReference type="AlphaFoldDB" id="A0A4Y7KI11"/>
<dbReference type="Gramene" id="RZC71599">
    <property type="protein sequence ID" value="RZC71599"/>
    <property type="gene ID" value="C5167_034749"/>
</dbReference>
<reference evidence="4 5" key="1">
    <citation type="journal article" date="2018" name="Science">
        <title>The opium poppy genome and morphinan production.</title>
        <authorList>
            <person name="Guo L."/>
            <person name="Winzer T."/>
            <person name="Yang X."/>
            <person name="Li Y."/>
            <person name="Ning Z."/>
            <person name="He Z."/>
            <person name="Teodor R."/>
            <person name="Lu Y."/>
            <person name="Bowser T.A."/>
            <person name="Graham I.A."/>
            <person name="Ye K."/>
        </authorList>
    </citation>
    <scope>NUCLEOTIDE SEQUENCE [LARGE SCALE GENOMIC DNA]</scope>
    <source>
        <strain evidence="5">cv. HN1</strain>
        <tissue evidence="4">Leaves</tissue>
    </source>
</reference>
<dbReference type="Pfam" id="PF02458">
    <property type="entry name" value="Transferase"/>
    <property type="match status" value="2"/>
</dbReference>
<dbReference type="PANTHER" id="PTHR31623">
    <property type="entry name" value="F21J9.9"/>
    <property type="match status" value="1"/>
</dbReference>
<name>A0A4Y7KI11_PAPSO</name>
<gene>
    <name evidence="4" type="ORF">C5167_034749</name>
</gene>
<evidence type="ECO:0000256" key="1">
    <source>
        <dbReference type="ARBA" id="ARBA00009861"/>
    </source>
</evidence>
<dbReference type="Gene3D" id="3.30.559.10">
    <property type="entry name" value="Chloramphenicol acetyltransferase-like domain"/>
    <property type="match status" value="2"/>
</dbReference>
<evidence type="ECO:0000313" key="5">
    <source>
        <dbReference type="Proteomes" id="UP000316621"/>
    </source>
</evidence>